<sequence>MTGPAGGAVTGAAVPRVLVALAERDPTLGPGRLLCVDGPAGSGKTTLATAVAAATPGAAVVHLDDLLEGWDGLARVADHLEALLRPMADGGAGRHRRWDWHADRWGGTVEVPPSPLLVVEGVGSGAPRCADLTTLLVWVEAPHDLRLRRGLDRDGDAFAPHWERWARQEATLFARDRTRERADLRVDGRDGSVPADSLGWPDG</sequence>
<dbReference type="SUPFAM" id="SSF52540">
    <property type="entry name" value="P-loop containing nucleoside triphosphate hydrolases"/>
    <property type="match status" value="1"/>
</dbReference>
<proteinExistence type="predicted"/>
<dbReference type="Gene3D" id="3.40.50.300">
    <property type="entry name" value="P-loop containing nucleotide triphosphate hydrolases"/>
    <property type="match status" value="1"/>
</dbReference>
<evidence type="ECO:0008006" key="3">
    <source>
        <dbReference type="Google" id="ProtNLM"/>
    </source>
</evidence>
<evidence type="ECO:0000313" key="2">
    <source>
        <dbReference type="Proteomes" id="UP000281738"/>
    </source>
</evidence>
<dbReference type="InterPro" id="IPR027417">
    <property type="entry name" value="P-loop_NTPase"/>
</dbReference>
<reference evidence="1 2" key="1">
    <citation type="submission" date="2018-11" db="EMBL/GenBank/DDBJ databases">
        <title>Sequencing the genomes of 1000 actinobacteria strains.</title>
        <authorList>
            <person name="Klenk H.-P."/>
        </authorList>
    </citation>
    <scope>NUCLEOTIDE SEQUENCE [LARGE SCALE GENOMIC DNA]</scope>
    <source>
        <strain evidence="1 2">DSM 12652</strain>
    </source>
</reference>
<name>A0A3N2CUK4_9ACTN</name>
<accession>A0A3N2CUK4</accession>
<protein>
    <recommendedName>
        <fullName evidence="3">Uridine kinase</fullName>
    </recommendedName>
</protein>
<dbReference type="EMBL" id="RKHO01000001">
    <property type="protein sequence ID" value="ROR91220.1"/>
    <property type="molecule type" value="Genomic_DNA"/>
</dbReference>
<dbReference type="RefSeq" id="WP_246003457.1">
    <property type="nucleotide sequence ID" value="NZ_RKHO01000001.1"/>
</dbReference>
<organism evidence="1 2">
    <name type="scientific">Nocardioides aurantiacus</name>
    <dbReference type="NCBI Taxonomy" id="86796"/>
    <lineage>
        <taxon>Bacteria</taxon>
        <taxon>Bacillati</taxon>
        <taxon>Actinomycetota</taxon>
        <taxon>Actinomycetes</taxon>
        <taxon>Propionibacteriales</taxon>
        <taxon>Nocardioidaceae</taxon>
        <taxon>Nocardioides</taxon>
    </lineage>
</organism>
<evidence type="ECO:0000313" key="1">
    <source>
        <dbReference type="EMBL" id="ROR91220.1"/>
    </source>
</evidence>
<keyword evidence="2" id="KW-1185">Reference proteome</keyword>
<gene>
    <name evidence="1" type="ORF">EDD33_2086</name>
</gene>
<comment type="caution">
    <text evidence="1">The sequence shown here is derived from an EMBL/GenBank/DDBJ whole genome shotgun (WGS) entry which is preliminary data.</text>
</comment>
<dbReference type="AlphaFoldDB" id="A0A3N2CUK4"/>
<dbReference type="Proteomes" id="UP000281738">
    <property type="component" value="Unassembled WGS sequence"/>
</dbReference>